<protein>
    <submittedName>
        <fullName evidence="2">Photosystem II stability/assembly factor-like uncharacterized protein</fullName>
    </submittedName>
</protein>
<reference evidence="2 3" key="1">
    <citation type="submission" date="2020-03" db="EMBL/GenBank/DDBJ databases">
        <title>Genomic Encyclopedia of Type Strains, Phase IV (KMG-IV): sequencing the most valuable type-strain genomes for metagenomic binning, comparative biology and taxonomic classification.</title>
        <authorList>
            <person name="Goeker M."/>
        </authorList>
    </citation>
    <scope>NUCLEOTIDE SEQUENCE [LARGE SCALE GENOMIC DNA]</scope>
    <source>
        <strain evidence="2 3">DSM 105096</strain>
    </source>
</reference>
<feature type="signal peptide" evidence="1">
    <location>
        <begin position="1"/>
        <end position="26"/>
    </location>
</feature>
<accession>A0ABX0XAU9</accession>
<name>A0ABX0XAU9_9BACT</name>
<dbReference type="Proteomes" id="UP000770785">
    <property type="component" value="Unassembled WGS sequence"/>
</dbReference>
<dbReference type="PANTHER" id="PTHR43739:SF5">
    <property type="entry name" value="EXO-ALPHA-SIALIDASE"/>
    <property type="match status" value="1"/>
</dbReference>
<evidence type="ECO:0000313" key="2">
    <source>
        <dbReference type="EMBL" id="NJC26381.1"/>
    </source>
</evidence>
<dbReference type="SUPFAM" id="SSF110296">
    <property type="entry name" value="Oligoxyloglucan reducing end-specific cellobiohydrolase"/>
    <property type="match status" value="1"/>
</dbReference>
<organism evidence="2 3">
    <name type="scientific">Neolewinella antarctica</name>
    <dbReference type="NCBI Taxonomy" id="442734"/>
    <lineage>
        <taxon>Bacteria</taxon>
        <taxon>Pseudomonadati</taxon>
        <taxon>Bacteroidota</taxon>
        <taxon>Saprospiria</taxon>
        <taxon>Saprospirales</taxon>
        <taxon>Lewinellaceae</taxon>
        <taxon>Neolewinella</taxon>
    </lineage>
</organism>
<dbReference type="InterPro" id="IPR036278">
    <property type="entry name" value="Sialidase_sf"/>
</dbReference>
<proteinExistence type="predicted"/>
<dbReference type="RefSeq" id="WP_245184504.1">
    <property type="nucleotide sequence ID" value="NZ_JAATJH010000002.1"/>
</dbReference>
<comment type="caution">
    <text evidence="2">The sequence shown here is derived from an EMBL/GenBank/DDBJ whole genome shotgun (WGS) entry which is preliminary data.</text>
</comment>
<keyword evidence="3" id="KW-1185">Reference proteome</keyword>
<dbReference type="CDD" id="cd15482">
    <property type="entry name" value="Sialidase_non-viral"/>
    <property type="match status" value="1"/>
</dbReference>
<dbReference type="Gene3D" id="2.130.10.10">
    <property type="entry name" value="YVTN repeat-like/Quinoprotein amine dehydrogenase"/>
    <property type="match status" value="4"/>
</dbReference>
<dbReference type="PANTHER" id="PTHR43739">
    <property type="entry name" value="XYLOGLUCANASE (EUROFUNG)"/>
    <property type="match status" value="1"/>
</dbReference>
<dbReference type="SUPFAM" id="SSF50939">
    <property type="entry name" value="Sialidases"/>
    <property type="match status" value="1"/>
</dbReference>
<dbReference type="InterPro" id="IPR015943">
    <property type="entry name" value="WD40/YVTN_repeat-like_dom_sf"/>
</dbReference>
<dbReference type="InterPro" id="IPR052025">
    <property type="entry name" value="Xyloglucanase_GH74"/>
</dbReference>
<dbReference type="EMBL" id="JAATJH010000002">
    <property type="protein sequence ID" value="NJC26381.1"/>
    <property type="molecule type" value="Genomic_DNA"/>
</dbReference>
<evidence type="ECO:0000256" key="1">
    <source>
        <dbReference type="SAM" id="SignalP"/>
    </source>
</evidence>
<sequence>MSRPQTIPMRPLPLLLTLLLCTCVHAQTSAQSPTAAAVRDQAFQQRLFLAQSSPAAGLEFKNIGPTIMSGRVADIAVDPADPTHFYVAYASGGLWETKDNGITFLPLFDDLPVMTIGDIDVHWITKTIYVGTGEVNSSRSSYAGNGVYRSTDGGNSWTFVGLPETHHVGRVIVDQRDASTVWVAALGHLYSDNPDRGVFKTTNGGGTWQKTLFINDSTGVVDLIRDPRNPNELYAAAWERTRKAWDFKESGKGSAVYHSTDGGANWSKITGATSGFPVGEGAGRIGLSISYDTDGERFLYASIDNYFRRDAEPRDTSDKSLTKELLRTMPREDFERLETYLVDDFLRGNGFPKDVTAESLMADASGEKISPQALVEYLEDANSLLFGTPVKGFELYVSRNNGESWERTHESFIDGLYNSYGYYFGQIRTLPNDPEIVYALGVPIVKSTDGGANWKGINADNVHADHHALWINPDRPDHLINGNDGGINISYDGGKNWRKCNNPPLGQFYGIAVDNHPDGYRVYGGLQDNGTWRGPHDYEAGPGWMQGGEYPYKMLFGGDGMQVEIDPRDNNTAYVGYQYGNYYRIDMNADTSKFLTPKHELGQRPYRWNWQSPILLSPHDPDIFYLGSNRFHKSTNRGDDWTLTSDDLTHGGKPGDVAFGTLTSISESPIQKDLLYVGSDDGLIHRSEDGGTTWTNILGDLPTDLWVSRVSAGKHDANVVYLALNGYRNDYFNSLVYKSTDKGATWSEIGKFLPEEPVNVILEDSLVANLLFVGTDHGLYVSLDGGNKFSTMSGGLPAVAIHDLVIHNPSKDLIVGTHGRSLYRVNIGLLQGAAIEPGRMAMDSLETARYSTRYGTLDFDLNAREPEVAIAVYNPGAGAGAELSVKRKDGTVLYRRDVKLIPGVNQFTYDLSFDGRFAEMMAAELDKDRKEGRPLTTVDAAENDVYYLRAGEYDVVINADNYNASVPLKVK</sequence>
<feature type="chain" id="PRO_5046206975" evidence="1">
    <location>
        <begin position="27"/>
        <end position="971"/>
    </location>
</feature>
<gene>
    <name evidence="2" type="ORF">GGR27_001880</name>
</gene>
<keyword evidence="1" id="KW-0732">Signal</keyword>
<evidence type="ECO:0000313" key="3">
    <source>
        <dbReference type="Proteomes" id="UP000770785"/>
    </source>
</evidence>